<feature type="compositionally biased region" description="Basic residues" evidence="1">
    <location>
        <begin position="221"/>
        <end position="231"/>
    </location>
</feature>
<dbReference type="GeneID" id="19318986"/>
<dbReference type="RefSeq" id="XP_007880605.1">
    <property type="nucleotide sequence ID" value="XM_007882414.1"/>
</dbReference>
<proteinExistence type="predicted"/>
<dbReference type="HOGENOM" id="CLU_1200285_0_0_1"/>
<protein>
    <submittedName>
        <fullName evidence="2">Uncharacterized protein</fullName>
    </submittedName>
</protein>
<dbReference type="KEGG" id="pfp:PFL1_04886"/>
<sequence length="231" mass="25113">MAWFSPLRQTSPPPKRSQVRTASSATTQSPLMATATSTSAAIATPCANCTTRPNTTAASSPSSSLGLWKSLVPSTGSSASTTPGSYSPSARWETTQRCLSATASPQICSARPSRRPKNSSWCRSSPRMHRPAFPGPPIPHPRPRLIRSLCPLCCDPRPCRDDVWRAIVGVTDNPGYPRRFHHHLHFEASGPTPPPRPARRQALLKRGLRSAAASTSGLFHRPTRRHAWPSR</sequence>
<feature type="region of interest" description="Disordered" evidence="1">
    <location>
        <begin position="1"/>
        <end position="37"/>
    </location>
</feature>
<evidence type="ECO:0000313" key="3">
    <source>
        <dbReference type="Proteomes" id="UP000053664"/>
    </source>
</evidence>
<feature type="region of interest" description="Disordered" evidence="1">
    <location>
        <begin position="208"/>
        <end position="231"/>
    </location>
</feature>
<evidence type="ECO:0000256" key="1">
    <source>
        <dbReference type="SAM" id="MobiDB-lite"/>
    </source>
</evidence>
<accession>A0A061H5L8</accession>
<feature type="region of interest" description="Disordered" evidence="1">
    <location>
        <begin position="108"/>
        <end position="139"/>
    </location>
</feature>
<dbReference type="Proteomes" id="UP000053664">
    <property type="component" value="Unassembled WGS sequence"/>
</dbReference>
<dbReference type="EMBL" id="KE361638">
    <property type="protein sequence ID" value="EPQ27749.1"/>
    <property type="molecule type" value="Genomic_DNA"/>
</dbReference>
<evidence type="ECO:0000313" key="2">
    <source>
        <dbReference type="EMBL" id="EPQ27749.1"/>
    </source>
</evidence>
<dbReference type="AlphaFoldDB" id="A0A061H5L8"/>
<reference evidence="2 3" key="1">
    <citation type="journal article" date="2013" name="Plant Cell">
        <title>The transition from a phytopathogenic smut ancestor to an anamorphic biocontrol agent deciphered by comparative whole-genome analysis.</title>
        <authorList>
            <person name="Lefebvre F."/>
            <person name="Joly D.L."/>
            <person name="Labbe C."/>
            <person name="Teichmann B."/>
            <person name="Linning R."/>
            <person name="Belzile F."/>
            <person name="Bakkeren G."/>
            <person name="Belanger R.R."/>
        </authorList>
    </citation>
    <scope>NUCLEOTIDE SEQUENCE [LARGE SCALE GENOMIC DNA]</scope>
    <source>
        <strain evidence="2 3">PF-1</strain>
    </source>
</reference>
<gene>
    <name evidence="2" type="ORF">PFL1_04886</name>
</gene>
<name>A0A061H5L8_9BASI</name>
<feature type="compositionally biased region" description="Polar residues" evidence="1">
    <location>
        <begin position="19"/>
        <end position="31"/>
    </location>
</feature>
<organism evidence="2 3">
    <name type="scientific">Pseudozyma flocculosa PF-1</name>
    <dbReference type="NCBI Taxonomy" id="1277687"/>
    <lineage>
        <taxon>Eukaryota</taxon>
        <taxon>Fungi</taxon>
        <taxon>Dikarya</taxon>
        <taxon>Basidiomycota</taxon>
        <taxon>Ustilaginomycotina</taxon>
        <taxon>Ustilaginomycetes</taxon>
        <taxon>Ustilaginales</taxon>
        <taxon>Ustilaginaceae</taxon>
        <taxon>Pseudozyma</taxon>
    </lineage>
</organism>